<dbReference type="EMBL" id="CP039351">
    <property type="protein sequence ID" value="QCD98730.1"/>
    <property type="molecule type" value="Genomic_DNA"/>
</dbReference>
<reference evidence="1 2" key="1">
    <citation type="submission" date="2019-04" db="EMBL/GenBank/DDBJ databases">
        <title>An improved genome assembly and genetic linkage map for asparagus bean, Vigna unguiculata ssp. sesquipedialis.</title>
        <authorList>
            <person name="Xia Q."/>
            <person name="Zhang R."/>
            <person name="Dong Y."/>
        </authorList>
    </citation>
    <scope>NUCLEOTIDE SEQUENCE [LARGE SCALE GENOMIC DNA]</scope>
    <source>
        <tissue evidence="1">Leaf</tissue>
    </source>
</reference>
<proteinExistence type="predicted"/>
<evidence type="ECO:0000313" key="2">
    <source>
        <dbReference type="Proteomes" id="UP000501690"/>
    </source>
</evidence>
<dbReference type="Proteomes" id="UP000501690">
    <property type="component" value="Linkage Group LG7"/>
</dbReference>
<protein>
    <submittedName>
        <fullName evidence="1">Uncharacterized protein</fullName>
    </submittedName>
</protein>
<accession>A0A4D6MD81</accession>
<name>A0A4D6MD81_VIGUN</name>
<organism evidence="1 2">
    <name type="scientific">Vigna unguiculata</name>
    <name type="common">Cowpea</name>
    <dbReference type="NCBI Taxonomy" id="3917"/>
    <lineage>
        <taxon>Eukaryota</taxon>
        <taxon>Viridiplantae</taxon>
        <taxon>Streptophyta</taxon>
        <taxon>Embryophyta</taxon>
        <taxon>Tracheophyta</taxon>
        <taxon>Spermatophyta</taxon>
        <taxon>Magnoliopsida</taxon>
        <taxon>eudicotyledons</taxon>
        <taxon>Gunneridae</taxon>
        <taxon>Pentapetalae</taxon>
        <taxon>rosids</taxon>
        <taxon>fabids</taxon>
        <taxon>Fabales</taxon>
        <taxon>Fabaceae</taxon>
        <taxon>Papilionoideae</taxon>
        <taxon>50 kb inversion clade</taxon>
        <taxon>NPAAA clade</taxon>
        <taxon>indigoferoid/millettioid clade</taxon>
        <taxon>Phaseoleae</taxon>
        <taxon>Vigna</taxon>
    </lineage>
</organism>
<evidence type="ECO:0000313" key="1">
    <source>
        <dbReference type="EMBL" id="QCD98730.1"/>
    </source>
</evidence>
<dbReference type="AlphaFoldDB" id="A0A4D6MD81"/>
<keyword evidence="2" id="KW-1185">Reference proteome</keyword>
<gene>
    <name evidence="1" type="ORF">DEO72_LG7g7</name>
</gene>
<sequence length="160" mass="17875">MEHVESSMEHEANSVSSVGSSNSLIKLVEQVECQYHLGEQVITLKSLAKSLDSSVESLDSSIKRLASSDSLVWIVDSSDLEQEEQLRAEKDQRVRNPINDKSATNTIKNLAKGKSVKIKMKSIKEKIKSDKEKIKLVKEKSKSVMEIEDCSESLILLDNL</sequence>